<name>A0A1H4NWS7_PSETA</name>
<dbReference type="InterPro" id="IPR042186">
    <property type="entry name" value="FimD_plug_dom"/>
</dbReference>
<evidence type="ECO:0000256" key="8">
    <source>
        <dbReference type="ARBA" id="ARBA00023237"/>
    </source>
</evidence>
<dbReference type="Gene3D" id="2.60.40.2610">
    <property type="entry name" value="Outer membrane usher protein FimD, plug domain"/>
    <property type="match status" value="1"/>
</dbReference>
<feature type="domain" description="PapC-like C-terminal" evidence="11">
    <location>
        <begin position="814"/>
        <end position="877"/>
    </location>
</feature>
<evidence type="ECO:0000256" key="2">
    <source>
        <dbReference type="ARBA" id="ARBA00008064"/>
    </source>
</evidence>
<comment type="similarity">
    <text evidence="2 9">Belongs to the fimbrial export usher family.</text>
</comment>
<dbReference type="Gene3D" id="3.10.20.410">
    <property type="match status" value="1"/>
</dbReference>
<comment type="caution">
    <text evidence="13">The sequence shown here is derived from an EMBL/GenBank/DDBJ whole genome shotgun (WGS) entry which is preliminary data.</text>
</comment>
<organism evidence="13 14">
    <name type="scientific">Pseudomonas taetrolens</name>
    <dbReference type="NCBI Taxonomy" id="47884"/>
    <lineage>
        <taxon>Bacteria</taxon>
        <taxon>Pseudomonadati</taxon>
        <taxon>Pseudomonadota</taxon>
        <taxon>Gammaproteobacteria</taxon>
        <taxon>Pseudomonadales</taxon>
        <taxon>Pseudomonadaceae</taxon>
        <taxon>Pseudomonas</taxon>
    </lineage>
</organism>
<keyword evidence="7 9" id="KW-0472">Membrane</keyword>
<keyword evidence="6" id="KW-0732">Signal</keyword>
<dbReference type="PANTHER" id="PTHR30451:SF20">
    <property type="entry name" value="FIMBRIAE USHER"/>
    <property type="match status" value="1"/>
</dbReference>
<feature type="domain" description="PapC N-terminal" evidence="12">
    <location>
        <begin position="57"/>
        <end position="211"/>
    </location>
</feature>
<evidence type="ECO:0000313" key="14">
    <source>
        <dbReference type="Proteomes" id="UP000183155"/>
    </source>
</evidence>
<protein>
    <submittedName>
        <fullName evidence="13">Outer membrane usher protein</fullName>
    </submittedName>
</protein>
<dbReference type="InterPro" id="IPR025949">
    <property type="entry name" value="PapC-like_C"/>
</dbReference>
<evidence type="ECO:0000256" key="6">
    <source>
        <dbReference type="ARBA" id="ARBA00022729"/>
    </source>
</evidence>
<dbReference type="InterPro" id="IPR025885">
    <property type="entry name" value="PapC_N"/>
</dbReference>
<dbReference type="InterPro" id="IPR037224">
    <property type="entry name" value="PapC_N_sf"/>
</dbReference>
<dbReference type="InterPro" id="IPR018030">
    <property type="entry name" value="Fimbrial_membr_usher_CS"/>
</dbReference>
<dbReference type="InterPro" id="IPR043142">
    <property type="entry name" value="PapC-like_C_sf"/>
</dbReference>
<evidence type="ECO:0000259" key="12">
    <source>
        <dbReference type="Pfam" id="PF13954"/>
    </source>
</evidence>
<accession>A0A1H4NWS7</accession>
<evidence type="ECO:0000256" key="3">
    <source>
        <dbReference type="ARBA" id="ARBA00022448"/>
    </source>
</evidence>
<sequence length="895" mass="95091">MIRSRAIRYSRHRSHNAAVLRLQPNLLSLMIASLISGALASPGVSAAPATPDVAAMTFDVGMFAGRSRADVDYSRFNQGNVILPGTYRLDIMVNENRMARRDVRFSAVDGQDSASVCFSRSMLAELGVDPDKVARGTPGADTADGTPIPDGQLCGDLGTWIPGASAEYDAGEQRLALSVPQIFMNLSARGYVDPKEWDSGIDAGLLAYNFSSSTATRGDGGRQGYLGLVGGFNLGDWRFRHQGAQGWSSLQGRSSYQNTASYMQRSIAAWKSQLTIGDSFSSGSILDSVRLRGVSLASDDRMLPQSQQGYAPVVRGIAEGNATVSITQNGYKIYETTVAPGPFIIDDLYPTGYGGDLTVTVTEAGGRRNTYVVPYAAVPELLRADTTKYALAVGQLQQYSTAASQPTVLQATLQHGLSNSLSLYGGTTLSSGYTQTKLGTAFATPIGAISLDATHSSTRLPGQGTLQGQSFGMAYNKNIPETGTNFALGAYRFSTRNYLTLNDAMNLRDRTGVDQTNGQLARQKSRLDLNIHQKVGDGTLTLFGSSVDYYASNLGRQTSLTVGYGSRWKDVNWNLSLQRSRIQSVPLSLEQERQQQSDNIFFGPGYNSDRIDNRLMLTLSMPLGRASNAPHMTTSYSHSTGDTQGSNLNTGISGSLGEQHNITYGASASHSNADGRASSNYNLNGGYRGSKATLRTGYSQYGDSSQLSFGADGGIVLHGSGVTLAQKLGDTVGLVHAPDAEGAGITNASGVTLDGNGYGVVPYLTPFQNNNVGIDPKGTSHNVELLETTQSVAPTLGAVSLLHYETVSGRAVVFKARQPDGQSLPFAAQVFDEAGQAIGVVGQGSKAFVRGVADSGILLVKWGEAADSQCRITYALAPPARDQKYSEVIEGRCTP</sequence>
<feature type="compositionally biased region" description="Polar residues" evidence="10">
    <location>
        <begin position="630"/>
        <end position="652"/>
    </location>
</feature>
<evidence type="ECO:0000256" key="9">
    <source>
        <dbReference type="RuleBase" id="RU003884"/>
    </source>
</evidence>
<evidence type="ECO:0000256" key="10">
    <source>
        <dbReference type="SAM" id="MobiDB-lite"/>
    </source>
</evidence>
<dbReference type="RefSeq" id="WP_053070935.1">
    <property type="nucleotide sequence ID" value="NZ_FNRS01000001.1"/>
</dbReference>
<dbReference type="Gene3D" id="2.60.40.2070">
    <property type="match status" value="1"/>
</dbReference>
<gene>
    <name evidence="13" type="ORF">SAMN04490203_1580</name>
</gene>
<comment type="subcellular location">
    <subcellularLocation>
        <location evidence="1 9">Cell outer membrane</location>
        <topology evidence="1 9">Multi-pass membrane protein</topology>
    </subcellularLocation>
</comment>
<evidence type="ECO:0000256" key="1">
    <source>
        <dbReference type="ARBA" id="ARBA00004571"/>
    </source>
</evidence>
<dbReference type="SUPFAM" id="SSF141729">
    <property type="entry name" value="FimD N-terminal domain-like"/>
    <property type="match status" value="1"/>
</dbReference>
<dbReference type="InterPro" id="IPR000015">
    <property type="entry name" value="Fimb_usher"/>
</dbReference>
<dbReference type="Pfam" id="PF13954">
    <property type="entry name" value="PapC_N"/>
    <property type="match status" value="1"/>
</dbReference>
<dbReference type="EMBL" id="FNRS01000001">
    <property type="protein sequence ID" value="SEB99102.1"/>
    <property type="molecule type" value="Genomic_DNA"/>
</dbReference>
<dbReference type="PROSITE" id="PS01151">
    <property type="entry name" value="FIMBRIAL_USHER"/>
    <property type="match status" value="1"/>
</dbReference>
<keyword evidence="3 9" id="KW-0813">Transport</keyword>
<keyword evidence="14" id="KW-1185">Reference proteome</keyword>
<evidence type="ECO:0000259" key="11">
    <source>
        <dbReference type="Pfam" id="PF13953"/>
    </source>
</evidence>
<dbReference type="PANTHER" id="PTHR30451">
    <property type="entry name" value="OUTER MEMBRANE USHER PROTEIN"/>
    <property type="match status" value="1"/>
</dbReference>
<proteinExistence type="inferred from homology"/>
<dbReference type="Proteomes" id="UP000183155">
    <property type="component" value="Unassembled WGS sequence"/>
</dbReference>
<evidence type="ECO:0000313" key="13">
    <source>
        <dbReference type="EMBL" id="SEB99102.1"/>
    </source>
</evidence>
<evidence type="ECO:0000256" key="4">
    <source>
        <dbReference type="ARBA" id="ARBA00022452"/>
    </source>
</evidence>
<dbReference type="Gene3D" id="2.60.40.3110">
    <property type="match status" value="1"/>
</dbReference>
<keyword evidence="9" id="KW-1029">Fimbrium biogenesis</keyword>
<reference evidence="13 14" key="1">
    <citation type="submission" date="2016-10" db="EMBL/GenBank/DDBJ databases">
        <authorList>
            <person name="Varghese N."/>
            <person name="Submissions S."/>
        </authorList>
    </citation>
    <scope>NUCLEOTIDE SEQUENCE [LARGE SCALE GENOMIC DNA]</scope>
    <source>
        <strain evidence="13 14">BS3652</strain>
    </source>
</reference>
<evidence type="ECO:0000256" key="5">
    <source>
        <dbReference type="ARBA" id="ARBA00022692"/>
    </source>
</evidence>
<feature type="region of interest" description="Disordered" evidence="10">
    <location>
        <begin position="628"/>
        <end position="652"/>
    </location>
</feature>
<dbReference type="Pfam" id="PF00577">
    <property type="entry name" value="Usher"/>
    <property type="match status" value="1"/>
</dbReference>
<keyword evidence="8 9" id="KW-0998">Cell outer membrane</keyword>
<evidence type="ECO:0000256" key="7">
    <source>
        <dbReference type="ARBA" id="ARBA00023136"/>
    </source>
</evidence>
<keyword evidence="4" id="KW-1134">Transmembrane beta strand</keyword>
<dbReference type="Pfam" id="PF13953">
    <property type="entry name" value="PapC_C"/>
    <property type="match status" value="1"/>
</dbReference>
<keyword evidence="5 9" id="KW-0812">Transmembrane</keyword>